<gene>
    <name evidence="1" type="ORF">M2350_001135</name>
</gene>
<dbReference type="Proteomes" id="UP001204798">
    <property type="component" value="Unassembled WGS sequence"/>
</dbReference>
<keyword evidence="2" id="KW-1185">Reference proteome</keyword>
<dbReference type="EMBL" id="JANUCP010000002">
    <property type="protein sequence ID" value="MCS3918735.1"/>
    <property type="molecule type" value="Genomic_DNA"/>
</dbReference>
<protein>
    <submittedName>
        <fullName evidence="1">Uncharacterized protein</fullName>
    </submittedName>
</protein>
<sequence length="33" mass="3385">MASSNFDNPPKVGATKSKQAKACQLSCGLSVES</sequence>
<evidence type="ECO:0000313" key="2">
    <source>
        <dbReference type="Proteomes" id="UP001204798"/>
    </source>
</evidence>
<evidence type="ECO:0000313" key="1">
    <source>
        <dbReference type="EMBL" id="MCS3918735.1"/>
    </source>
</evidence>
<comment type="caution">
    <text evidence="1">The sequence shown here is derived from an EMBL/GenBank/DDBJ whole genome shotgun (WGS) entry which is preliminary data.</text>
</comment>
<accession>A0ABT2ELK6</accession>
<reference evidence="1 2" key="1">
    <citation type="submission" date="2022-08" db="EMBL/GenBank/DDBJ databases">
        <title>Bacterial and archaeal communities from various locations to study Microbial Dark Matter (Phase II).</title>
        <authorList>
            <person name="Stepanauskas R."/>
        </authorList>
    </citation>
    <scope>NUCLEOTIDE SEQUENCE [LARGE SCALE GENOMIC DNA]</scope>
    <source>
        <strain evidence="1 2">PD1</strain>
    </source>
</reference>
<proteinExistence type="predicted"/>
<organism evidence="1 2">
    <name type="scientific">Candidatus Fervidibacter sacchari</name>
    <dbReference type="NCBI Taxonomy" id="1448929"/>
    <lineage>
        <taxon>Bacteria</taxon>
        <taxon>Candidatus Fervidibacterota</taxon>
        <taxon>Candidatus Fervidibacter</taxon>
    </lineage>
</organism>
<name>A0ABT2ELK6_9BACT</name>